<proteinExistence type="predicted"/>
<evidence type="ECO:0000313" key="2">
    <source>
        <dbReference type="EMBL" id="KYM84281.1"/>
    </source>
</evidence>
<dbReference type="Proteomes" id="UP000078540">
    <property type="component" value="Unassembled WGS sequence"/>
</dbReference>
<reference evidence="2 3" key="1">
    <citation type="submission" date="2015-09" db="EMBL/GenBank/DDBJ databases">
        <title>Atta colombica WGS genome.</title>
        <authorList>
            <person name="Nygaard S."/>
            <person name="Hu H."/>
            <person name="Boomsma J."/>
            <person name="Zhang G."/>
        </authorList>
    </citation>
    <scope>NUCLEOTIDE SEQUENCE [LARGE SCALE GENOMIC DNA]</scope>
    <source>
        <strain evidence="2">Treedump-2</strain>
        <tissue evidence="2">Whole body</tissue>
    </source>
</reference>
<dbReference type="PANTHER" id="PTHR31511">
    <property type="entry name" value="PROTEIN CBG23764"/>
    <property type="match status" value="1"/>
</dbReference>
<organism evidence="2 3">
    <name type="scientific">Atta colombica</name>
    <dbReference type="NCBI Taxonomy" id="520822"/>
    <lineage>
        <taxon>Eukaryota</taxon>
        <taxon>Metazoa</taxon>
        <taxon>Ecdysozoa</taxon>
        <taxon>Arthropoda</taxon>
        <taxon>Hexapoda</taxon>
        <taxon>Insecta</taxon>
        <taxon>Pterygota</taxon>
        <taxon>Neoptera</taxon>
        <taxon>Endopterygota</taxon>
        <taxon>Hymenoptera</taxon>
        <taxon>Apocrita</taxon>
        <taxon>Aculeata</taxon>
        <taxon>Formicoidea</taxon>
        <taxon>Formicidae</taxon>
        <taxon>Myrmicinae</taxon>
        <taxon>Atta</taxon>
    </lineage>
</organism>
<dbReference type="SUPFAM" id="SSF56672">
    <property type="entry name" value="DNA/RNA polymerases"/>
    <property type="match status" value="1"/>
</dbReference>
<dbReference type="STRING" id="520822.A0A195BIP4"/>
<feature type="domain" description="Double jelly roll-like" evidence="1">
    <location>
        <begin position="573"/>
        <end position="650"/>
    </location>
</feature>
<gene>
    <name evidence="2" type="ORF">ALC53_05374</name>
</gene>
<dbReference type="EMBL" id="KQ976465">
    <property type="protein sequence ID" value="KYM84281.1"/>
    <property type="molecule type" value="Genomic_DNA"/>
</dbReference>
<protein>
    <recommendedName>
        <fullName evidence="1">Double jelly roll-like domain-containing protein</fullName>
    </recommendedName>
</protein>
<name>A0A195BIP4_9HYME</name>
<dbReference type="Pfam" id="PF21738">
    <property type="entry name" value="DJR-like_dom"/>
    <property type="match status" value="1"/>
</dbReference>
<sequence length="676" mass="78280">MSKWNANCWSSAARSLLWWLQRVHRAARRTLSPSVCTSPLDTDKPRWIAGAKSQLERRFVHIGGEYASFNGEFVTKDKRDNKSIVTKNSEIYRYTNLREWYEQHHSSSLSLEEFQERDSGWTLLRILNLTINVNKLNPLRAGCHIEVPREIATKRAVISVRSPVEKYTERESSYPHYMTVLNLTDIEFPWSLYIKNLSRLVSSQITRKKNKKFFCDHSCEKLQLHEVDCHCRKSTIAPSEDDKWLEFGNTWFAQQLNDLAHRVKNIISANVPMDTLSKQQWKACCSAMRCHGPAHSNCNLNYKNSFYIPMVFHNLSGYDAHFIIKEIATAYDGHVDVLPITKKKYISFTKHVDSTKDKNEKNFQSAITLNSIHNLERAKNDFEKNLYKLMNNAIFGKIMENVRNHDVKLITKWDGQYGAKAMIAKLNFHSRSVFAENLIAVEMRKGLMKDENNGAIMAEFVKLRAKMYAVNLTDRHAADKVLADKALGRVTARDDEIRIPIQQLYTLPYESFLYVERKLTKNKVVQSAHVTLGNNCVAFIFDEIRYELNGVEIDCNRNVSIISTLKNYVTVSSKLYLNSECYPYDDLNLDFDKNKCAILYDLYARFCKGYGYEYLESSLTFTIFLCNGPFVIIDCSRQNESVKSGTMDYCLIIHDRMVQYNPLTNAKSLKRTSDMI</sequence>
<dbReference type="InterPro" id="IPR049512">
    <property type="entry name" value="DJR-like_dom"/>
</dbReference>
<dbReference type="AlphaFoldDB" id="A0A195BIP4"/>
<keyword evidence="3" id="KW-1185">Reference proteome</keyword>
<dbReference type="InterPro" id="IPR043502">
    <property type="entry name" value="DNA/RNA_pol_sf"/>
</dbReference>
<dbReference type="PANTHER" id="PTHR31511:SF12">
    <property type="entry name" value="RHO TERMINATION FACTOR N-TERMINAL DOMAIN-CONTAINING PROTEIN"/>
    <property type="match status" value="1"/>
</dbReference>
<dbReference type="GO" id="GO:0071897">
    <property type="term" value="P:DNA biosynthetic process"/>
    <property type="evidence" value="ECO:0007669"/>
    <property type="project" value="UniProtKB-ARBA"/>
</dbReference>
<accession>A0A195BIP4</accession>
<evidence type="ECO:0000313" key="3">
    <source>
        <dbReference type="Proteomes" id="UP000078540"/>
    </source>
</evidence>
<evidence type="ECO:0000259" key="1">
    <source>
        <dbReference type="Pfam" id="PF21738"/>
    </source>
</evidence>